<proteinExistence type="predicted"/>
<organism evidence="2 3">
    <name type="scientific">Amycolatopsis halotolerans</name>
    <dbReference type="NCBI Taxonomy" id="330083"/>
    <lineage>
        <taxon>Bacteria</taxon>
        <taxon>Bacillati</taxon>
        <taxon>Actinomycetota</taxon>
        <taxon>Actinomycetes</taxon>
        <taxon>Pseudonocardiales</taxon>
        <taxon>Pseudonocardiaceae</taxon>
        <taxon>Amycolatopsis</taxon>
    </lineage>
</organism>
<evidence type="ECO:0000313" key="3">
    <source>
        <dbReference type="Proteomes" id="UP001595764"/>
    </source>
</evidence>
<comment type="caution">
    <text evidence="2">The sequence shown here is derived from an EMBL/GenBank/DDBJ whole genome shotgun (WGS) entry which is preliminary data.</text>
</comment>
<feature type="compositionally biased region" description="Basic and acidic residues" evidence="1">
    <location>
        <begin position="13"/>
        <end position="27"/>
    </location>
</feature>
<keyword evidence="3" id="KW-1185">Reference proteome</keyword>
<dbReference type="Proteomes" id="UP001595764">
    <property type="component" value="Unassembled WGS sequence"/>
</dbReference>
<feature type="region of interest" description="Disordered" evidence="1">
    <location>
        <begin position="1"/>
        <end position="27"/>
    </location>
</feature>
<dbReference type="RefSeq" id="WP_377872209.1">
    <property type="nucleotide sequence ID" value="NZ_JBHMAY010000037.1"/>
</dbReference>
<protein>
    <submittedName>
        <fullName evidence="2">Uncharacterized protein</fullName>
    </submittedName>
</protein>
<dbReference type="EMBL" id="JBHRWI010000039">
    <property type="protein sequence ID" value="MFC3514284.1"/>
    <property type="molecule type" value="Genomic_DNA"/>
</dbReference>
<sequence>MQDSGRIGFSSNHRADPERRHGRGARVDDSHPVNVLVAGSRDTWFIAARSQFLAGEPADRNGPPRILRLSRNPAQRDIRPVPAVVPVHVPEPVAASGRTQGIGLSPRRSARVSRCGKRLAEVATFTSSGTGSPEAHAPASRRLAARCGLGTDHGAAGTRRVLAATGMHLPQTWPRSPRSLFADLGAGSRVECGYRTRRGFPSTRFEKNNFHWIAIITIDLLSVSRFFSGSAGLVIRITEMAQRIHRLRL</sequence>
<name>A0ABV7QQP1_9PSEU</name>
<accession>A0ABV7QQP1</accession>
<gene>
    <name evidence="2" type="ORF">ACFORO_29235</name>
</gene>
<evidence type="ECO:0000256" key="1">
    <source>
        <dbReference type="SAM" id="MobiDB-lite"/>
    </source>
</evidence>
<reference evidence="3" key="1">
    <citation type="journal article" date="2019" name="Int. J. Syst. Evol. Microbiol.">
        <title>The Global Catalogue of Microorganisms (GCM) 10K type strain sequencing project: providing services to taxonomists for standard genome sequencing and annotation.</title>
        <authorList>
            <consortium name="The Broad Institute Genomics Platform"/>
            <consortium name="The Broad Institute Genome Sequencing Center for Infectious Disease"/>
            <person name="Wu L."/>
            <person name="Ma J."/>
        </authorList>
    </citation>
    <scope>NUCLEOTIDE SEQUENCE [LARGE SCALE GENOMIC DNA]</scope>
    <source>
        <strain evidence="3">CGMCC 4.7682</strain>
    </source>
</reference>
<evidence type="ECO:0000313" key="2">
    <source>
        <dbReference type="EMBL" id="MFC3514284.1"/>
    </source>
</evidence>